<sequence length="301" mass="33617">MNQPLLSIIIPTHNRPQLLQFAVESALAQTVSNIEVVVVDDASAEPLQLPDDPRLRLIRLEASRGGAGARNVGTEAARGRWVTYLDDDDDLLPSMAEVSLQALQASSLETPVAVISGLEKITPEGKLLKVRIPPNLSPKGSYFFLEPPEPNSSYASKQTLVVERSVMLNIGGWDENFRSRVHSELFLRLNPVCNIIGIPTITYRHVSHHSDRVSSNPQLRQESFHRLIQKHYAAFAAHPRQFSRFVYRHGQISLEQGQLQAAAKAFLWAMKIEPVSTFQRLTAELKTGLKLQVRRLLPVSP</sequence>
<keyword evidence="2" id="KW-0328">Glycosyltransferase</keyword>
<evidence type="ECO:0000313" key="5">
    <source>
        <dbReference type="EMBL" id="MBE9078736.1"/>
    </source>
</evidence>
<evidence type="ECO:0000256" key="1">
    <source>
        <dbReference type="ARBA" id="ARBA00006739"/>
    </source>
</evidence>
<dbReference type="InterPro" id="IPR001173">
    <property type="entry name" value="Glyco_trans_2-like"/>
</dbReference>
<dbReference type="CDD" id="cd00761">
    <property type="entry name" value="Glyco_tranf_GTA_type"/>
    <property type="match status" value="1"/>
</dbReference>
<keyword evidence="6" id="KW-1185">Reference proteome</keyword>
<evidence type="ECO:0000256" key="2">
    <source>
        <dbReference type="ARBA" id="ARBA00022676"/>
    </source>
</evidence>
<dbReference type="Pfam" id="PF00535">
    <property type="entry name" value="Glycos_transf_2"/>
    <property type="match status" value="1"/>
</dbReference>
<dbReference type="InterPro" id="IPR050834">
    <property type="entry name" value="Glycosyltransf_2"/>
</dbReference>
<name>A0A8J7AQV7_9CYAN</name>
<gene>
    <name evidence="5" type="ORF">IQ241_15775</name>
</gene>
<evidence type="ECO:0000256" key="3">
    <source>
        <dbReference type="ARBA" id="ARBA00022679"/>
    </source>
</evidence>
<evidence type="ECO:0000259" key="4">
    <source>
        <dbReference type="Pfam" id="PF00535"/>
    </source>
</evidence>
<protein>
    <submittedName>
        <fullName evidence="5">Glycosyltransferase</fullName>
    </submittedName>
</protein>
<dbReference type="GO" id="GO:0016757">
    <property type="term" value="F:glycosyltransferase activity"/>
    <property type="evidence" value="ECO:0007669"/>
    <property type="project" value="UniProtKB-KW"/>
</dbReference>
<organism evidence="5 6">
    <name type="scientific">Vasconcelosia minhoensis LEGE 07310</name>
    <dbReference type="NCBI Taxonomy" id="915328"/>
    <lineage>
        <taxon>Bacteria</taxon>
        <taxon>Bacillati</taxon>
        <taxon>Cyanobacteriota</taxon>
        <taxon>Cyanophyceae</taxon>
        <taxon>Nodosilineales</taxon>
        <taxon>Cymatolegaceae</taxon>
        <taxon>Vasconcelosia</taxon>
        <taxon>Vasconcelosia minhoensis</taxon>
    </lineage>
</organism>
<dbReference type="InterPro" id="IPR029044">
    <property type="entry name" value="Nucleotide-diphossugar_trans"/>
</dbReference>
<dbReference type="Proteomes" id="UP000636505">
    <property type="component" value="Unassembled WGS sequence"/>
</dbReference>
<keyword evidence="3" id="KW-0808">Transferase</keyword>
<comment type="similarity">
    <text evidence="1">Belongs to the glycosyltransferase 2 family.</text>
</comment>
<accession>A0A8J7AQV7</accession>
<reference evidence="5" key="1">
    <citation type="submission" date="2020-10" db="EMBL/GenBank/DDBJ databases">
        <authorList>
            <person name="Castelo-Branco R."/>
            <person name="Eusebio N."/>
            <person name="Adriana R."/>
            <person name="Vieira A."/>
            <person name="Brugerolle De Fraissinette N."/>
            <person name="Rezende De Castro R."/>
            <person name="Schneider M.P."/>
            <person name="Vasconcelos V."/>
            <person name="Leao P.N."/>
        </authorList>
    </citation>
    <scope>NUCLEOTIDE SEQUENCE</scope>
    <source>
        <strain evidence="5">LEGE 07310</strain>
    </source>
</reference>
<dbReference type="PANTHER" id="PTHR43685:SF5">
    <property type="entry name" value="GLYCOSYLTRANSFERASE EPSE-RELATED"/>
    <property type="match status" value="1"/>
</dbReference>
<feature type="domain" description="Glycosyltransferase 2-like" evidence="4">
    <location>
        <begin position="7"/>
        <end position="105"/>
    </location>
</feature>
<dbReference type="Gene3D" id="3.90.550.10">
    <property type="entry name" value="Spore Coat Polysaccharide Biosynthesis Protein SpsA, Chain A"/>
    <property type="match status" value="1"/>
</dbReference>
<dbReference type="SUPFAM" id="SSF53448">
    <property type="entry name" value="Nucleotide-diphospho-sugar transferases"/>
    <property type="match status" value="1"/>
</dbReference>
<dbReference type="RefSeq" id="WP_193908892.1">
    <property type="nucleotide sequence ID" value="NZ_JADEXG010000039.1"/>
</dbReference>
<dbReference type="EMBL" id="JADEXG010000039">
    <property type="protein sequence ID" value="MBE9078736.1"/>
    <property type="molecule type" value="Genomic_DNA"/>
</dbReference>
<comment type="caution">
    <text evidence="5">The sequence shown here is derived from an EMBL/GenBank/DDBJ whole genome shotgun (WGS) entry which is preliminary data.</text>
</comment>
<dbReference type="AlphaFoldDB" id="A0A8J7AQV7"/>
<proteinExistence type="inferred from homology"/>
<dbReference type="PANTHER" id="PTHR43685">
    <property type="entry name" value="GLYCOSYLTRANSFERASE"/>
    <property type="match status" value="1"/>
</dbReference>
<evidence type="ECO:0000313" key="6">
    <source>
        <dbReference type="Proteomes" id="UP000636505"/>
    </source>
</evidence>